<gene>
    <name evidence="1" type="ORF">EJ03DRAFT_29976</name>
</gene>
<dbReference type="AlphaFoldDB" id="A0A6G1LFU6"/>
<dbReference type="PANTHER" id="PTHR10957">
    <property type="entry name" value="RAP1 GTPASE-GDP DISSOCIATION STIMULATOR 1"/>
    <property type="match status" value="1"/>
</dbReference>
<dbReference type="GO" id="GO:0005085">
    <property type="term" value="F:guanyl-nucleotide exchange factor activity"/>
    <property type="evidence" value="ECO:0007669"/>
    <property type="project" value="InterPro"/>
</dbReference>
<reference evidence="1" key="1">
    <citation type="journal article" date="2020" name="Stud. Mycol.">
        <title>101 Dothideomycetes genomes: a test case for predicting lifestyles and emergence of pathogens.</title>
        <authorList>
            <person name="Haridas S."/>
            <person name="Albert R."/>
            <person name="Binder M."/>
            <person name="Bloem J."/>
            <person name="Labutti K."/>
            <person name="Salamov A."/>
            <person name="Andreopoulos B."/>
            <person name="Baker S."/>
            <person name="Barry K."/>
            <person name="Bills G."/>
            <person name="Bluhm B."/>
            <person name="Cannon C."/>
            <person name="Castanera R."/>
            <person name="Culley D."/>
            <person name="Daum C."/>
            <person name="Ezra D."/>
            <person name="Gonzalez J."/>
            <person name="Henrissat B."/>
            <person name="Kuo A."/>
            <person name="Liang C."/>
            <person name="Lipzen A."/>
            <person name="Lutzoni F."/>
            <person name="Magnuson J."/>
            <person name="Mondo S."/>
            <person name="Nolan M."/>
            <person name="Ohm R."/>
            <person name="Pangilinan J."/>
            <person name="Park H.-J."/>
            <person name="Ramirez L."/>
            <person name="Alfaro M."/>
            <person name="Sun H."/>
            <person name="Tritt A."/>
            <person name="Yoshinaga Y."/>
            <person name="Zwiers L.-H."/>
            <person name="Turgeon B."/>
            <person name="Goodwin S."/>
            <person name="Spatafora J."/>
            <person name="Crous P."/>
            <person name="Grigoriev I."/>
        </authorList>
    </citation>
    <scope>NUCLEOTIDE SEQUENCE</scope>
    <source>
        <strain evidence="1">CBS 116005</strain>
    </source>
</reference>
<proteinExistence type="predicted"/>
<keyword evidence="2" id="KW-1185">Reference proteome</keyword>
<dbReference type="InterPro" id="IPR016024">
    <property type="entry name" value="ARM-type_fold"/>
</dbReference>
<dbReference type="OrthoDB" id="26149at2759"/>
<dbReference type="Proteomes" id="UP000799436">
    <property type="component" value="Unassembled WGS sequence"/>
</dbReference>
<dbReference type="InterPro" id="IPR040144">
    <property type="entry name" value="RAP1GDS1"/>
</dbReference>
<accession>A0A6G1LFU6</accession>
<dbReference type="InterPro" id="IPR011989">
    <property type="entry name" value="ARM-like"/>
</dbReference>
<dbReference type="SUPFAM" id="SSF48371">
    <property type="entry name" value="ARM repeat"/>
    <property type="match status" value="1"/>
</dbReference>
<evidence type="ECO:0000313" key="2">
    <source>
        <dbReference type="Proteomes" id="UP000799436"/>
    </source>
</evidence>
<evidence type="ECO:0008006" key="3">
    <source>
        <dbReference type="Google" id="ProtNLM"/>
    </source>
</evidence>
<protein>
    <recommendedName>
        <fullName evidence="3">ARM repeat-containing protein</fullName>
    </recommendedName>
</protein>
<name>A0A6G1LFU6_9PEZI</name>
<organism evidence="1 2">
    <name type="scientific">Teratosphaeria nubilosa</name>
    <dbReference type="NCBI Taxonomy" id="161662"/>
    <lineage>
        <taxon>Eukaryota</taxon>
        <taxon>Fungi</taxon>
        <taxon>Dikarya</taxon>
        <taxon>Ascomycota</taxon>
        <taxon>Pezizomycotina</taxon>
        <taxon>Dothideomycetes</taxon>
        <taxon>Dothideomycetidae</taxon>
        <taxon>Mycosphaerellales</taxon>
        <taxon>Teratosphaeriaceae</taxon>
        <taxon>Teratosphaeria</taxon>
    </lineage>
</organism>
<dbReference type="Gene3D" id="1.25.10.10">
    <property type="entry name" value="Leucine-rich Repeat Variant"/>
    <property type="match status" value="1"/>
</dbReference>
<sequence>MASDGYTTDVGQIEQAFQTLALDQGAQAAKGPAVSLLATGSREDARIRDKLAEQEVLGKLIEVVMTSLPDDLEATIAALRCIGNACTTDTARESVLRSGLTWAVQCLDEGDQMSQLITAKVLYNICYEFEPAQYDCYRWNIHHRLIAIFSRSSSDFEPSDRTLVLDLLLSITGQKTKENSETLPNDLLKYLVCMPAHFTDVSDVQDFETSLEILLGYLTDPETQAQVIEQRLVAEVWKRFQQIERMIRMLPPQIPREDDDDAEIEDQKLLTALSTSMTWSLSDIAASSRFAEVYPLQDPLINDLLTVLGASNIIANGINGNAPGLRSERTINAACQVVGNYFLHLPSEILASTIMQLKLYENIYKLMMAVNDAELLHSATGLLVQMTRPSVEVRSTMGANQSALPAIEKVCGHETSQLKQDGLRLLRALGRDCPQNQGRFASLAQQTMASVAAAPQSDAGAEDMVGDAA</sequence>
<evidence type="ECO:0000313" key="1">
    <source>
        <dbReference type="EMBL" id="KAF2771472.1"/>
    </source>
</evidence>
<dbReference type="EMBL" id="ML995819">
    <property type="protein sequence ID" value="KAF2771472.1"/>
    <property type="molecule type" value="Genomic_DNA"/>
</dbReference>